<evidence type="ECO:0000313" key="2">
    <source>
        <dbReference type="Proteomes" id="UP000268093"/>
    </source>
</evidence>
<evidence type="ECO:0000313" key="1">
    <source>
        <dbReference type="EMBL" id="RUP48617.1"/>
    </source>
</evidence>
<keyword evidence="2" id="KW-1185">Reference proteome</keyword>
<gene>
    <name evidence="1" type="ORF">BC936DRAFT_144292</name>
</gene>
<comment type="caution">
    <text evidence="1">The sequence shown here is derived from an EMBL/GenBank/DDBJ whole genome shotgun (WGS) entry which is preliminary data.</text>
</comment>
<dbReference type="Proteomes" id="UP000268093">
    <property type="component" value="Unassembled WGS sequence"/>
</dbReference>
<proteinExistence type="predicted"/>
<dbReference type="AlphaFoldDB" id="A0A433DCR1"/>
<dbReference type="EMBL" id="RBNI01003183">
    <property type="protein sequence ID" value="RUP48617.1"/>
    <property type="molecule type" value="Genomic_DNA"/>
</dbReference>
<name>A0A433DCR1_9FUNG</name>
<accession>A0A433DCR1</accession>
<sequence length="140" mass="16568">MEPRPFRFRKNVGRSAIYVYICTKWRNFSRKQMILKTYNYDIPSSFFSSRTPLHGFHKQEGEKTACWKEGETTTDYSINVIDWISKAVLTGWSFMLCEWLSEHHLTLSTSTEDNFRCHFIGRSLLFNITRLNSGFKYVVS</sequence>
<reference evidence="1 2" key="1">
    <citation type="journal article" date="2018" name="New Phytol.">
        <title>Phylogenomics of Endogonaceae and evolution of mycorrhizas within Mucoromycota.</title>
        <authorList>
            <person name="Chang Y."/>
            <person name="Desiro A."/>
            <person name="Na H."/>
            <person name="Sandor L."/>
            <person name="Lipzen A."/>
            <person name="Clum A."/>
            <person name="Barry K."/>
            <person name="Grigoriev I.V."/>
            <person name="Martin F.M."/>
            <person name="Stajich J.E."/>
            <person name="Smith M.E."/>
            <person name="Bonito G."/>
            <person name="Spatafora J.W."/>
        </authorList>
    </citation>
    <scope>NUCLEOTIDE SEQUENCE [LARGE SCALE GENOMIC DNA]</scope>
    <source>
        <strain evidence="1 2">GMNB39</strain>
    </source>
</reference>
<organism evidence="1 2">
    <name type="scientific">Jimgerdemannia flammicorona</name>
    <dbReference type="NCBI Taxonomy" id="994334"/>
    <lineage>
        <taxon>Eukaryota</taxon>
        <taxon>Fungi</taxon>
        <taxon>Fungi incertae sedis</taxon>
        <taxon>Mucoromycota</taxon>
        <taxon>Mucoromycotina</taxon>
        <taxon>Endogonomycetes</taxon>
        <taxon>Endogonales</taxon>
        <taxon>Endogonaceae</taxon>
        <taxon>Jimgerdemannia</taxon>
    </lineage>
</organism>
<protein>
    <submittedName>
        <fullName evidence="1">Uncharacterized protein</fullName>
    </submittedName>
</protein>